<dbReference type="SUPFAM" id="SSF51197">
    <property type="entry name" value="Clavaminate synthase-like"/>
    <property type="match status" value="1"/>
</dbReference>
<protein>
    <recommendedName>
        <fullName evidence="3">Phytanoyl-CoA dioxygenase</fullName>
    </recommendedName>
</protein>
<dbReference type="EMBL" id="JADJZA010000008">
    <property type="protein sequence ID" value="MBK9298107.1"/>
    <property type="molecule type" value="Genomic_DNA"/>
</dbReference>
<evidence type="ECO:0000313" key="2">
    <source>
        <dbReference type="Proteomes" id="UP000727993"/>
    </source>
</evidence>
<dbReference type="AlphaFoldDB" id="A0A936TFI5"/>
<name>A0A936TFI5_9ACTN</name>
<evidence type="ECO:0000313" key="1">
    <source>
        <dbReference type="EMBL" id="MBK9298107.1"/>
    </source>
</evidence>
<gene>
    <name evidence="1" type="ORF">IPN02_14990</name>
</gene>
<comment type="caution">
    <text evidence="1">The sequence shown here is derived from an EMBL/GenBank/DDBJ whole genome shotgun (WGS) entry which is preliminary data.</text>
</comment>
<dbReference type="Gene3D" id="2.60.120.620">
    <property type="entry name" value="q2cbj1_9rhob like domain"/>
    <property type="match status" value="1"/>
</dbReference>
<evidence type="ECO:0008006" key="3">
    <source>
        <dbReference type="Google" id="ProtNLM"/>
    </source>
</evidence>
<accession>A0A936TFI5</accession>
<organism evidence="1 2">
    <name type="scientific">Candidatus Neomicrothrix subdominans</name>
    <dbReference type="NCBI Taxonomy" id="2954438"/>
    <lineage>
        <taxon>Bacteria</taxon>
        <taxon>Bacillati</taxon>
        <taxon>Actinomycetota</taxon>
        <taxon>Acidimicrobiia</taxon>
        <taxon>Acidimicrobiales</taxon>
        <taxon>Microthrixaceae</taxon>
        <taxon>Candidatus Neomicrothrix</taxon>
    </lineage>
</organism>
<reference evidence="1 2" key="1">
    <citation type="submission" date="2020-10" db="EMBL/GenBank/DDBJ databases">
        <title>Connecting structure to function with the recovery of over 1000 high-quality activated sludge metagenome-assembled genomes encoding full-length rRNA genes using long-read sequencing.</title>
        <authorList>
            <person name="Singleton C.M."/>
            <person name="Petriglieri F."/>
            <person name="Kristensen J.M."/>
            <person name="Kirkegaard R.H."/>
            <person name="Michaelsen T.Y."/>
            <person name="Andersen M.H."/>
            <person name="Karst S.M."/>
            <person name="Dueholm M.S."/>
            <person name="Nielsen P.H."/>
            <person name="Albertsen M."/>
        </authorList>
    </citation>
    <scope>NUCLEOTIDE SEQUENCE [LARGE SCALE GENOMIC DNA]</scope>
    <source>
        <strain evidence="1">Lyne_18-Q3-R50-59_MAXAC.006</strain>
    </source>
</reference>
<sequence length="61" mass="6568">MLWGEPTHGLGPLSAEQLQRFDADGFVVIEDVIGPATITACLAELADSEADPRRTTTTARR</sequence>
<dbReference type="Proteomes" id="UP000727993">
    <property type="component" value="Unassembled WGS sequence"/>
</dbReference>
<proteinExistence type="predicted"/>